<keyword evidence="2" id="KW-1185">Reference proteome</keyword>
<reference evidence="1 2" key="1">
    <citation type="journal article" date="2023" name="Science">
        <title>Complex scaffold remodeling in plant triterpene biosynthesis.</title>
        <authorList>
            <person name="De La Pena R."/>
            <person name="Hodgson H."/>
            <person name="Liu J.C."/>
            <person name="Stephenson M.J."/>
            <person name="Martin A.C."/>
            <person name="Owen C."/>
            <person name="Harkess A."/>
            <person name="Leebens-Mack J."/>
            <person name="Jimenez L.E."/>
            <person name="Osbourn A."/>
            <person name="Sattely E.S."/>
        </authorList>
    </citation>
    <scope>NUCLEOTIDE SEQUENCE [LARGE SCALE GENOMIC DNA]</scope>
    <source>
        <strain evidence="2">cv. JPN11</strain>
        <tissue evidence="1">Leaf</tissue>
    </source>
</reference>
<dbReference type="EMBL" id="CM051396">
    <property type="protein sequence ID" value="KAJ4722415.1"/>
    <property type="molecule type" value="Genomic_DNA"/>
</dbReference>
<evidence type="ECO:0000313" key="1">
    <source>
        <dbReference type="EMBL" id="KAJ4722415.1"/>
    </source>
</evidence>
<comment type="caution">
    <text evidence="1">The sequence shown here is derived from an EMBL/GenBank/DDBJ whole genome shotgun (WGS) entry which is preliminary data.</text>
</comment>
<accession>A0ACC1YIE0</accession>
<gene>
    <name evidence="1" type="ORF">OWV82_005917</name>
</gene>
<protein>
    <submittedName>
        <fullName evidence="1">2-hydroxyisoflavanone dehydratase-like</fullName>
    </submittedName>
</protein>
<evidence type="ECO:0000313" key="2">
    <source>
        <dbReference type="Proteomes" id="UP001164539"/>
    </source>
</evidence>
<dbReference type="Proteomes" id="UP001164539">
    <property type="component" value="Chromosome 3"/>
</dbReference>
<name>A0ACC1YIE0_MELAZ</name>
<sequence length="319" mass="35137">MCSTAKEVASELLSLIRVYKDGSVERLMGSPAVHASPEDPETGVLSKDKTISENPNISARIYLPKLTQSSQKFPVLVYFHGGGFCVESAFSLFETKYMTSLVSEAKVIAISIEYGLAPENPIPVIYQDCWTALQWVASHAVSDGGNKEPWLSTYGDFRRLFLGGDSAGANIVHNIVMRAGIESLPGDVKILGAFLTHPYFWGSRPVGSEVATDLDKHYAFMIWNFLYPSAPGGIDNPMINFVGPEAPSLAQLGCSRLLISVAELDTLKNRGILYYNTVKESGWKGEYEMKNDFLIFNNSRANPVINGWLFELCNRSSSK</sequence>
<proteinExistence type="predicted"/>
<organism evidence="1 2">
    <name type="scientific">Melia azedarach</name>
    <name type="common">Chinaberry tree</name>
    <dbReference type="NCBI Taxonomy" id="155640"/>
    <lineage>
        <taxon>Eukaryota</taxon>
        <taxon>Viridiplantae</taxon>
        <taxon>Streptophyta</taxon>
        <taxon>Embryophyta</taxon>
        <taxon>Tracheophyta</taxon>
        <taxon>Spermatophyta</taxon>
        <taxon>Magnoliopsida</taxon>
        <taxon>eudicotyledons</taxon>
        <taxon>Gunneridae</taxon>
        <taxon>Pentapetalae</taxon>
        <taxon>rosids</taxon>
        <taxon>malvids</taxon>
        <taxon>Sapindales</taxon>
        <taxon>Meliaceae</taxon>
        <taxon>Melia</taxon>
    </lineage>
</organism>